<evidence type="ECO:0000313" key="1">
    <source>
        <dbReference type="EMBL" id="EKD66330.1"/>
    </source>
</evidence>
<gene>
    <name evidence="1" type="ORF">ACD_49C00051G0029</name>
</gene>
<protein>
    <submittedName>
        <fullName evidence="1">Uncharacterized protein</fullName>
    </submittedName>
</protein>
<organism evidence="1">
    <name type="scientific">uncultured bacterium</name>
    <name type="common">gcode 4</name>
    <dbReference type="NCBI Taxonomy" id="1234023"/>
    <lineage>
        <taxon>Bacteria</taxon>
        <taxon>environmental samples</taxon>
    </lineage>
</organism>
<dbReference type="AlphaFoldDB" id="K2AE50"/>
<sequence>MTNIETIPSHWWVENTLKSMMHSSQTLAKDIFWEQPNFSKLSPEIKSLLDQFWAKVEKITHEIADPIKRALIDQKLLKLSLDIKASEWHHKERIYRIMSWIHNPQNYT</sequence>
<name>K2AE50_9BACT</name>
<dbReference type="EMBL" id="AMFJ01021637">
    <property type="protein sequence ID" value="EKD66330.1"/>
    <property type="molecule type" value="Genomic_DNA"/>
</dbReference>
<proteinExistence type="predicted"/>
<accession>K2AE50</accession>
<reference evidence="1" key="1">
    <citation type="journal article" date="2012" name="Science">
        <title>Fermentation, hydrogen, and sulfur metabolism in multiple uncultivated bacterial phyla.</title>
        <authorList>
            <person name="Wrighton K.C."/>
            <person name="Thomas B.C."/>
            <person name="Sharon I."/>
            <person name="Miller C.S."/>
            <person name="Castelle C.J."/>
            <person name="VerBerkmoes N.C."/>
            <person name="Wilkins M.J."/>
            <person name="Hettich R.L."/>
            <person name="Lipton M.S."/>
            <person name="Williams K.H."/>
            <person name="Long P.E."/>
            <person name="Banfield J.F."/>
        </authorList>
    </citation>
    <scope>NUCLEOTIDE SEQUENCE [LARGE SCALE GENOMIC DNA]</scope>
</reference>
<comment type="caution">
    <text evidence="1">The sequence shown here is derived from an EMBL/GenBank/DDBJ whole genome shotgun (WGS) entry which is preliminary data.</text>
</comment>